<dbReference type="InterPro" id="IPR008930">
    <property type="entry name" value="Terpenoid_cyclase/PrenylTrfase"/>
</dbReference>
<proteinExistence type="inferred from homology"/>
<dbReference type="InterPro" id="IPR032697">
    <property type="entry name" value="SQ_cyclase_N"/>
</dbReference>
<dbReference type="PANTHER" id="PTHR11764">
    <property type="entry name" value="TERPENE CYCLASE/MUTASE FAMILY MEMBER"/>
    <property type="match status" value="1"/>
</dbReference>
<evidence type="ECO:0000256" key="2">
    <source>
        <dbReference type="ARBA" id="ARBA00022737"/>
    </source>
</evidence>
<sequence length="671" mass="76445">MWKLKVGAETVGGEGGGQWLKSVNNRLGRQVWEFHPETGTPEELQQIEDARKAFWNHRFERRHSSDLLMRIQFAKENPCANNLPQLKVKDQEEVTEEAAHDGHWAGDYGVPCFCFLIITLSIIGAPNAVLLKEHQREMCRYLYNHQNEDGGWGLHIEGPSTMFGTALNYVTLRLLGEGADDGQGAIELARKWILDHGGMTAVTSWGKMWLSVLGAYEWSGNNPLPPEVWLFPYSLPFHPGRMWCHCRMVYLPMSYLYGKRFVGPITPTIRSLRKELYTVPYHEVDWNNARNLHAEVVYEPVFTRWPAKELRESALKTVMQHIHYEDENTRYLCIGPVNKGYNGSQAWDTSFAIQAIISTNLVEKYGPTLRKAHQYIKDSQVLEDCPGDLNFWYRHISKGAWPFSTADHGWPISDCTAEVLKAALLLSKLPAETVGDSLDIKRFYDAVNVTLSLQLINPAETFGDIVIDYPYVECTSAAIQALALFKKLCPGHRSEEIENCIARAGKFIETIQATDGSWFGWLLREGHRKTALAFVKHATTHVRTSQLLVSRAYSCGKMYDLRYTCITPMLTVYTNLKDNRPHIVHTAWAMLALIGAGQAKRDPTPLHRAARVLINSQMENGDFPQKEITGVFNKNCMISYSAYRNIFPVWALGEYPCQIHRCKHPCMKQHR</sequence>
<evidence type="ECO:0000256" key="3">
    <source>
        <dbReference type="ARBA" id="ARBA00023235"/>
    </source>
</evidence>
<dbReference type="CDD" id="cd02892">
    <property type="entry name" value="SQCY_1"/>
    <property type="match status" value="1"/>
</dbReference>
<dbReference type="InterPro" id="IPR018333">
    <property type="entry name" value="Squalene_cyclase"/>
</dbReference>
<accession>A0A498HH43</accession>
<feature type="domain" description="Squalene cyclase C-terminal" evidence="4">
    <location>
        <begin position="344"/>
        <end position="422"/>
    </location>
</feature>
<gene>
    <name evidence="6" type="ORF">DVH24_030990</name>
</gene>
<evidence type="ECO:0000256" key="1">
    <source>
        <dbReference type="ARBA" id="ARBA00009755"/>
    </source>
</evidence>
<evidence type="ECO:0000259" key="4">
    <source>
        <dbReference type="Pfam" id="PF13243"/>
    </source>
</evidence>
<evidence type="ECO:0000259" key="5">
    <source>
        <dbReference type="Pfam" id="PF13249"/>
    </source>
</evidence>
<dbReference type="AlphaFoldDB" id="A0A498HH43"/>
<keyword evidence="7" id="KW-1185">Reference proteome</keyword>
<name>A0A498HH43_MALDO</name>
<organism evidence="6 7">
    <name type="scientific">Malus domestica</name>
    <name type="common">Apple</name>
    <name type="synonym">Pyrus malus</name>
    <dbReference type="NCBI Taxonomy" id="3750"/>
    <lineage>
        <taxon>Eukaryota</taxon>
        <taxon>Viridiplantae</taxon>
        <taxon>Streptophyta</taxon>
        <taxon>Embryophyta</taxon>
        <taxon>Tracheophyta</taxon>
        <taxon>Spermatophyta</taxon>
        <taxon>Magnoliopsida</taxon>
        <taxon>eudicotyledons</taxon>
        <taxon>Gunneridae</taxon>
        <taxon>Pentapetalae</taxon>
        <taxon>rosids</taxon>
        <taxon>fabids</taxon>
        <taxon>Rosales</taxon>
        <taxon>Rosaceae</taxon>
        <taxon>Amygdaloideae</taxon>
        <taxon>Maleae</taxon>
        <taxon>Malus</taxon>
    </lineage>
</organism>
<dbReference type="GO" id="GO:0005811">
    <property type="term" value="C:lipid droplet"/>
    <property type="evidence" value="ECO:0007669"/>
    <property type="project" value="InterPro"/>
</dbReference>
<protein>
    <recommendedName>
        <fullName evidence="8">Terpene cyclase/mutase family member</fullName>
    </recommendedName>
</protein>
<dbReference type="PANTHER" id="PTHR11764:SF85">
    <property type="entry name" value="TERPENE CYCLASE_MUTASE FAMILY MEMBER"/>
    <property type="match status" value="1"/>
</dbReference>
<dbReference type="EMBL" id="RDQH01000343">
    <property type="protein sequence ID" value="RXH68657.1"/>
    <property type="molecule type" value="Genomic_DNA"/>
</dbReference>
<comment type="caution">
    <text evidence="6">The sequence shown here is derived from an EMBL/GenBank/DDBJ whole genome shotgun (WGS) entry which is preliminary data.</text>
</comment>
<dbReference type="Gene3D" id="1.50.10.20">
    <property type="match status" value="2"/>
</dbReference>
<dbReference type="STRING" id="3750.A0A498HH43"/>
<comment type="similarity">
    <text evidence="1">Belongs to the terpene cyclase/mutase family.</text>
</comment>
<evidence type="ECO:0000313" key="7">
    <source>
        <dbReference type="Proteomes" id="UP000290289"/>
    </source>
</evidence>
<evidence type="ECO:0000313" key="6">
    <source>
        <dbReference type="EMBL" id="RXH68657.1"/>
    </source>
</evidence>
<keyword evidence="2" id="KW-0677">Repeat</keyword>
<dbReference type="GO" id="GO:0031559">
    <property type="term" value="F:oxidosqualene cyclase activity"/>
    <property type="evidence" value="ECO:0007669"/>
    <property type="project" value="UniProtKB-ARBA"/>
</dbReference>
<evidence type="ECO:0008006" key="8">
    <source>
        <dbReference type="Google" id="ProtNLM"/>
    </source>
</evidence>
<dbReference type="Pfam" id="PF13243">
    <property type="entry name" value="SQHop_cyclase_C"/>
    <property type="match status" value="2"/>
</dbReference>
<keyword evidence="3" id="KW-0413">Isomerase</keyword>
<dbReference type="GO" id="GO:0016104">
    <property type="term" value="P:triterpenoid biosynthetic process"/>
    <property type="evidence" value="ECO:0007669"/>
    <property type="project" value="InterPro"/>
</dbReference>
<dbReference type="Pfam" id="PF13249">
    <property type="entry name" value="SQHop_cyclase_N"/>
    <property type="match status" value="1"/>
</dbReference>
<dbReference type="Proteomes" id="UP000290289">
    <property type="component" value="Chromosome 17"/>
</dbReference>
<dbReference type="SUPFAM" id="SSF48239">
    <property type="entry name" value="Terpenoid cyclases/Protein prenyltransferases"/>
    <property type="match status" value="2"/>
</dbReference>
<feature type="domain" description="Squalene cyclase C-terminal" evidence="4">
    <location>
        <begin position="464"/>
        <end position="655"/>
    </location>
</feature>
<dbReference type="InterPro" id="IPR032696">
    <property type="entry name" value="SQ_cyclase_C"/>
</dbReference>
<feature type="domain" description="Squalene cyclase N-terminal" evidence="5">
    <location>
        <begin position="97"/>
        <end position="327"/>
    </location>
</feature>
<reference evidence="6 7" key="1">
    <citation type="submission" date="2018-10" db="EMBL/GenBank/DDBJ databases">
        <title>A high-quality apple genome assembly.</title>
        <authorList>
            <person name="Hu J."/>
        </authorList>
    </citation>
    <scope>NUCLEOTIDE SEQUENCE [LARGE SCALE GENOMIC DNA]</scope>
    <source>
        <strain evidence="7">cv. HFTH1</strain>
        <tissue evidence="6">Young leaf</tissue>
    </source>
</reference>